<sequence length="37" mass="4032">MAISGNGEADDYSASEVWFGLQRSLVTKLYLINVPAD</sequence>
<feature type="non-terminal residue" evidence="1">
    <location>
        <position position="37"/>
    </location>
</feature>
<dbReference type="EMBL" id="BART01030023">
    <property type="protein sequence ID" value="GAH13324.1"/>
    <property type="molecule type" value="Genomic_DNA"/>
</dbReference>
<name>X1E830_9ZZZZ</name>
<protein>
    <submittedName>
        <fullName evidence="1">Uncharacterized protein</fullName>
    </submittedName>
</protein>
<comment type="caution">
    <text evidence="1">The sequence shown here is derived from an EMBL/GenBank/DDBJ whole genome shotgun (WGS) entry which is preliminary data.</text>
</comment>
<evidence type="ECO:0000313" key="1">
    <source>
        <dbReference type="EMBL" id="GAH13324.1"/>
    </source>
</evidence>
<accession>X1E830</accession>
<proteinExistence type="predicted"/>
<gene>
    <name evidence="1" type="ORF">S01H4_52528</name>
</gene>
<dbReference type="AlphaFoldDB" id="X1E830"/>
<organism evidence="1">
    <name type="scientific">marine sediment metagenome</name>
    <dbReference type="NCBI Taxonomy" id="412755"/>
    <lineage>
        <taxon>unclassified sequences</taxon>
        <taxon>metagenomes</taxon>
        <taxon>ecological metagenomes</taxon>
    </lineage>
</organism>
<reference evidence="1" key="1">
    <citation type="journal article" date="2014" name="Front. Microbiol.">
        <title>High frequency of phylogenetically diverse reductive dehalogenase-homologous genes in deep subseafloor sedimentary metagenomes.</title>
        <authorList>
            <person name="Kawai M."/>
            <person name="Futagami T."/>
            <person name="Toyoda A."/>
            <person name="Takaki Y."/>
            <person name="Nishi S."/>
            <person name="Hori S."/>
            <person name="Arai W."/>
            <person name="Tsubouchi T."/>
            <person name="Morono Y."/>
            <person name="Uchiyama I."/>
            <person name="Ito T."/>
            <person name="Fujiyama A."/>
            <person name="Inagaki F."/>
            <person name="Takami H."/>
        </authorList>
    </citation>
    <scope>NUCLEOTIDE SEQUENCE</scope>
    <source>
        <strain evidence="1">Expedition CK06-06</strain>
    </source>
</reference>